<dbReference type="Pfam" id="PF00078">
    <property type="entry name" value="RVT_1"/>
    <property type="match status" value="1"/>
</dbReference>
<dbReference type="AlphaFoldDB" id="A0AAN7RU97"/>
<evidence type="ECO:0000313" key="2">
    <source>
        <dbReference type="EMBL" id="KAK4816695.1"/>
    </source>
</evidence>
<dbReference type="PANTHER" id="PTHR33332">
    <property type="entry name" value="REVERSE TRANSCRIPTASE DOMAIN-CONTAINING PROTEIN"/>
    <property type="match status" value="1"/>
</dbReference>
<name>A0AAN7RU97_MYCAM</name>
<accession>A0AAN7RU97</accession>
<protein>
    <recommendedName>
        <fullName evidence="1">Reverse transcriptase domain-containing protein</fullName>
    </recommendedName>
</protein>
<sequence length="242" mass="28226">MRGNGLKSHHRRFRWDIRKNFFTKGVVKLWDRLPREVIESPSLESDCISGQGKSIGHHLEFCKAFDMVFHNILVPELERYGFDGWMVRWIRNWLDGCTQRVAVNVSTSKWEPVTSGVPQGSILVPILFNSFINYIDSGIECTLSRFADDTKPSVVVHSLQGRDASQRDLDRLEEWAHVNVIKSNKAKCKSCTWLWGPQHKKGMDLLQQHQRKATKTIRWLEHLSCEERLRELGLFSLEKRRL</sequence>
<keyword evidence="3" id="KW-1185">Reference proteome</keyword>
<reference evidence="2 3" key="1">
    <citation type="journal article" date="2023" name="J. Hered.">
        <title>Chromosome-level genome of the wood stork (Mycteria americana) provides insight into avian chromosome evolution.</title>
        <authorList>
            <person name="Flamio R. Jr."/>
            <person name="Ramstad K.M."/>
        </authorList>
    </citation>
    <scope>NUCLEOTIDE SEQUENCE [LARGE SCALE GENOMIC DNA]</scope>
    <source>
        <strain evidence="2">JAX WOST 10</strain>
    </source>
</reference>
<gene>
    <name evidence="2" type="ORF">QYF61_020579</name>
</gene>
<dbReference type="Proteomes" id="UP001333110">
    <property type="component" value="Unassembled WGS sequence"/>
</dbReference>
<feature type="domain" description="Reverse transcriptase" evidence="1">
    <location>
        <begin position="52"/>
        <end position="213"/>
    </location>
</feature>
<dbReference type="EMBL" id="JAUNZN010000009">
    <property type="protein sequence ID" value="KAK4816695.1"/>
    <property type="molecule type" value="Genomic_DNA"/>
</dbReference>
<dbReference type="InterPro" id="IPR000477">
    <property type="entry name" value="RT_dom"/>
</dbReference>
<comment type="caution">
    <text evidence="2">The sequence shown here is derived from an EMBL/GenBank/DDBJ whole genome shotgun (WGS) entry which is preliminary data.</text>
</comment>
<proteinExistence type="predicted"/>
<evidence type="ECO:0000259" key="1">
    <source>
        <dbReference type="Pfam" id="PF00078"/>
    </source>
</evidence>
<organism evidence="2 3">
    <name type="scientific">Mycteria americana</name>
    <name type="common">Wood stork</name>
    <dbReference type="NCBI Taxonomy" id="33587"/>
    <lineage>
        <taxon>Eukaryota</taxon>
        <taxon>Metazoa</taxon>
        <taxon>Chordata</taxon>
        <taxon>Craniata</taxon>
        <taxon>Vertebrata</taxon>
        <taxon>Euteleostomi</taxon>
        <taxon>Archelosauria</taxon>
        <taxon>Archosauria</taxon>
        <taxon>Dinosauria</taxon>
        <taxon>Saurischia</taxon>
        <taxon>Theropoda</taxon>
        <taxon>Coelurosauria</taxon>
        <taxon>Aves</taxon>
        <taxon>Neognathae</taxon>
        <taxon>Neoaves</taxon>
        <taxon>Aequornithes</taxon>
        <taxon>Ciconiiformes</taxon>
        <taxon>Ciconiidae</taxon>
        <taxon>Mycteria</taxon>
    </lineage>
</organism>
<evidence type="ECO:0000313" key="3">
    <source>
        <dbReference type="Proteomes" id="UP001333110"/>
    </source>
</evidence>